<proteinExistence type="predicted"/>
<dbReference type="PANTHER" id="PTHR20905:SF1">
    <property type="entry name" value="AT07410P-RELATED"/>
    <property type="match status" value="1"/>
</dbReference>
<dbReference type="InterPro" id="IPR000182">
    <property type="entry name" value="GNAT_dom"/>
</dbReference>
<dbReference type="Gene3D" id="3.40.630.30">
    <property type="match status" value="1"/>
</dbReference>
<dbReference type="InterPro" id="IPR016181">
    <property type="entry name" value="Acyl_CoA_acyltransferase"/>
</dbReference>
<accession>A0ABR1DUW9</accession>
<dbReference type="Pfam" id="PF00583">
    <property type="entry name" value="Acetyltransf_1"/>
    <property type="match status" value="1"/>
</dbReference>
<organism evidence="2 3">
    <name type="scientific">Necator americanus</name>
    <name type="common">Human hookworm</name>
    <dbReference type="NCBI Taxonomy" id="51031"/>
    <lineage>
        <taxon>Eukaryota</taxon>
        <taxon>Metazoa</taxon>
        <taxon>Ecdysozoa</taxon>
        <taxon>Nematoda</taxon>
        <taxon>Chromadorea</taxon>
        <taxon>Rhabditida</taxon>
        <taxon>Rhabditina</taxon>
        <taxon>Rhabditomorpha</taxon>
        <taxon>Strongyloidea</taxon>
        <taxon>Ancylostomatidae</taxon>
        <taxon>Bunostominae</taxon>
        <taxon>Necator</taxon>
    </lineage>
</organism>
<feature type="domain" description="N-acetyltransferase" evidence="1">
    <location>
        <begin position="152"/>
        <end position="303"/>
    </location>
</feature>
<name>A0ABR1DUW9_NECAM</name>
<dbReference type="PANTHER" id="PTHR20905">
    <property type="entry name" value="N-ACETYLTRANSFERASE-RELATED"/>
    <property type="match status" value="1"/>
</dbReference>
<dbReference type="Proteomes" id="UP001303046">
    <property type="component" value="Unassembled WGS sequence"/>
</dbReference>
<protein>
    <recommendedName>
        <fullName evidence="1">N-acetyltransferase domain-containing protein</fullName>
    </recommendedName>
</protein>
<keyword evidence="3" id="KW-1185">Reference proteome</keyword>
<comment type="caution">
    <text evidence="2">The sequence shown here is derived from an EMBL/GenBank/DDBJ whole genome shotgun (WGS) entry which is preliminary data.</text>
</comment>
<gene>
    <name evidence="2" type="primary">Necator_chrV.g17771</name>
    <name evidence="2" type="ORF">RB195_012981</name>
</gene>
<evidence type="ECO:0000313" key="3">
    <source>
        <dbReference type="Proteomes" id="UP001303046"/>
    </source>
</evidence>
<dbReference type="PROSITE" id="PS51186">
    <property type="entry name" value="GNAT"/>
    <property type="match status" value="1"/>
</dbReference>
<dbReference type="EMBL" id="JAVFWL010000005">
    <property type="protein sequence ID" value="KAK6753721.1"/>
    <property type="molecule type" value="Genomic_DNA"/>
</dbReference>
<dbReference type="CDD" id="cd04301">
    <property type="entry name" value="NAT_SF"/>
    <property type="match status" value="1"/>
</dbReference>
<dbReference type="SUPFAM" id="SSF55729">
    <property type="entry name" value="Acyl-CoA N-acyltransferases (Nat)"/>
    <property type="match status" value="1"/>
</dbReference>
<sequence length="306" mass="35434">MVVRRDPFRTANFLMGICRGIFGQQIRCHFSKIIKSACKAEGLCMRRPCGNAFFQIRGLKIRELWQQIMHKFTSTLNQYRTEVATQKHANDIHGFMLAEYVVNEPIANSLGVTRYDVEDLFDDMAKDGYSNEKFSTVVYDQDRLVAICLCRVETYKNNEETVQQEIDVDNHDFAEEIFNGPYRQRNANQLFTFLKTLEHREKQLLGTGVKVFKINALCVHSSYRGRGIAKALTRKAIELARSEGCDWVASAVTSFQSEEILRKMQFQTLYEIPFEIFREYGQPVFNHLPDFGDSGKFMALRLKSKN</sequence>
<evidence type="ECO:0000313" key="2">
    <source>
        <dbReference type="EMBL" id="KAK6753721.1"/>
    </source>
</evidence>
<reference evidence="2 3" key="1">
    <citation type="submission" date="2023-08" db="EMBL/GenBank/DDBJ databases">
        <title>A Necator americanus chromosomal reference genome.</title>
        <authorList>
            <person name="Ilik V."/>
            <person name="Petrzelkova K.J."/>
            <person name="Pardy F."/>
            <person name="Fuh T."/>
            <person name="Niatou-Singa F.S."/>
            <person name="Gouil Q."/>
            <person name="Baker L."/>
            <person name="Ritchie M.E."/>
            <person name="Jex A.R."/>
            <person name="Gazzola D."/>
            <person name="Li H."/>
            <person name="Toshio Fujiwara R."/>
            <person name="Zhan B."/>
            <person name="Aroian R.V."/>
            <person name="Pafco B."/>
            <person name="Schwarz E.M."/>
        </authorList>
    </citation>
    <scope>NUCLEOTIDE SEQUENCE [LARGE SCALE GENOMIC DNA]</scope>
    <source>
        <strain evidence="2 3">Aroian</strain>
        <tissue evidence="2">Whole animal</tissue>
    </source>
</reference>
<evidence type="ECO:0000259" key="1">
    <source>
        <dbReference type="PROSITE" id="PS51186"/>
    </source>
</evidence>